<name>A0A9E4T7S9_9GAMM</name>
<dbReference type="InterPro" id="IPR011990">
    <property type="entry name" value="TPR-like_helical_dom_sf"/>
</dbReference>
<dbReference type="EMBL" id="JAEPCM010000695">
    <property type="protein sequence ID" value="MCG7948409.1"/>
    <property type="molecule type" value="Genomic_DNA"/>
</dbReference>
<protein>
    <submittedName>
        <fullName evidence="1">Sel1 repeat family protein</fullName>
    </submittedName>
</protein>
<reference evidence="1" key="1">
    <citation type="journal article" date="2021" name="Proc. Natl. Acad. Sci. U.S.A.">
        <title>Global biogeography of chemosynthetic symbionts reveals both localized and globally distributed symbiont groups. .</title>
        <authorList>
            <person name="Osvatic J.T."/>
            <person name="Wilkins L.G.E."/>
            <person name="Leibrecht L."/>
            <person name="Leray M."/>
            <person name="Zauner S."/>
            <person name="Polzin J."/>
            <person name="Camacho Y."/>
            <person name="Gros O."/>
            <person name="van Gils J.A."/>
            <person name="Eisen J.A."/>
            <person name="Petersen J.M."/>
            <person name="Yuen B."/>
        </authorList>
    </citation>
    <scope>NUCLEOTIDE SEQUENCE</scope>
    <source>
        <strain evidence="1">MAGclacostrist064TRANS</strain>
    </source>
</reference>
<organism evidence="1 2">
    <name type="scientific">Candidatus Thiodiazotropha taylori</name>
    <dbReference type="NCBI Taxonomy" id="2792791"/>
    <lineage>
        <taxon>Bacteria</taxon>
        <taxon>Pseudomonadati</taxon>
        <taxon>Pseudomonadota</taxon>
        <taxon>Gammaproteobacteria</taxon>
        <taxon>Chromatiales</taxon>
        <taxon>Sedimenticolaceae</taxon>
        <taxon>Candidatus Thiodiazotropha</taxon>
    </lineage>
</organism>
<feature type="non-terminal residue" evidence="1">
    <location>
        <position position="85"/>
    </location>
</feature>
<dbReference type="Pfam" id="PF08238">
    <property type="entry name" value="Sel1"/>
    <property type="match status" value="2"/>
</dbReference>
<dbReference type="Gene3D" id="1.25.40.10">
    <property type="entry name" value="Tetratricopeptide repeat domain"/>
    <property type="match status" value="1"/>
</dbReference>
<dbReference type="SUPFAM" id="SSF81901">
    <property type="entry name" value="HCP-like"/>
    <property type="match status" value="1"/>
</dbReference>
<dbReference type="Proteomes" id="UP000886667">
    <property type="component" value="Unassembled WGS sequence"/>
</dbReference>
<comment type="caution">
    <text evidence="1">The sequence shown here is derived from an EMBL/GenBank/DDBJ whole genome shotgun (WGS) entry which is preliminary data.</text>
</comment>
<dbReference type="SMART" id="SM00671">
    <property type="entry name" value="SEL1"/>
    <property type="match status" value="1"/>
</dbReference>
<gene>
    <name evidence="1" type="ORF">JAZ07_18870</name>
</gene>
<sequence length="85" mass="8983">MTDSNSDMDFELSSAIAAFEGKNFSRAAGLLSPLAEQGSVEAQYRMAIMSQGGLGIAVNELMAYKYMKAAAESGHAMAQHGLGFM</sequence>
<proteinExistence type="predicted"/>
<dbReference type="InterPro" id="IPR006597">
    <property type="entry name" value="Sel1-like"/>
</dbReference>
<accession>A0A9E4T7S9</accession>
<evidence type="ECO:0000313" key="1">
    <source>
        <dbReference type="EMBL" id="MCG7948409.1"/>
    </source>
</evidence>
<evidence type="ECO:0000313" key="2">
    <source>
        <dbReference type="Proteomes" id="UP000886667"/>
    </source>
</evidence>
<dbReference type="AlphaFoldDB" id="A0A9E4T7S9"/>